<dbReference type="Proteomes" id="UP000682204">
    <property type="component" value="Chromosome"/>
</dbReference>
<reference evidence="1" key="1">
    <citation type="submission" date="2021-05" db="EMBL/GenBank/DDBJ databases">
        <title>An isolated secondary fermenter in methanogenic hydrocarbon-degrading communities.</title>
        <authorList>
            <person name="Liu Y.-F."/>
            <person name="Liu Z.-l."/>
        </authorList>
    </citation>
    <scope>NUCLEOTIDE SEQUENCE</scope>
    <source>
        <strain evidence="1">L-13</strain>
    </source>
</reference>
<evidence type="ECO:0000313" key="1">
    <source>
        <dbReference type="EMBL" id="QVL36195.1"/>
    </source>
</evidence>
<keyword evidence="2" id="KW-1185">Reference proteome</keyword>
<accession>A0ACD1DVC0</accession>
<protein>
    <submittedName>
        <fullName evidence="1">DNA mismatch repair protein MutS</fullName>
    </submittedName>
</protein>
<proteinExistence type="predicted"/>
<gene>
    <name evidence="1" type="ORF">KIH16_13885</name>
</gene>
<organism evidence="1 2">
    <name type="scientific">Aminirod propionatiphilus</name>
    <dbReference type="NCBI Taxonomy" id="3415223"/>
    <lineage>
        <taxon>Bacteria</taxon>
        <taxon>Thermotogati</taxon>
        <taxon>Synergistota</taxon>
        <taxon>Synergistia</taxon>
        <taxon>Synergistales</taxon>
        <taxon>Aminiphilaceae</taxon>
        <taxon>Aminirod</taxon>
    </lineage>
</organism>
<evidence type="ECO:0000313" key="2">
    <source>
        <dbReference type="Proteomes" id="UP000682204"/>
    </source>
</evidence>
<sequence>MKPFLLNTKDCIDFSGKISDSFKQTTEDLNLNILFQAISQDDKEIYNTIQHVFELCQRNSKETILYRQNALKDAFKNSEVIFKLYKIAEEAIEGEKKIIFGYFNKYPSSILWRSIELLENLEKPIKDLLDIAKTKSHNFKSEAFINLFLSIATTMDDEFVYNLRRHIEDLRLRRSTLLICRFTDDITCQNYNLTIKHSKKISFIKKILTRSDSHYSFKIHERDESGARAISEITGKGINYVANSTARAAESLLSFFKTLKKEIAFYVGCINLKNLITSKKASLSFPFPSNSIKRRLYFRKLYDICLFLKIDKQIISNSLNIGGKNPVLLTGANQGGKSTFLRSIGIAQMMMQAGMPVPAECFSSEVYDGIFTHFKREEDMAMKSGKLDEELRRLSAIVDGMSSRSLILLNESFASTNESEASEIADQVIRSMTDRGVRVLFVTHLYEFAHRRYTQDPTNTCFLRAERKEDGLRTFRMIEQAPLSTSYGNDIYNEVFGKK</sequence>
<dbReference type="EMBL" id="CP074691">
    <property type="protein sequence ID" value="QVL36195.1"/>
    <property type="molecule type" value="Genomic_DNA"/>
</dbReference>
<name>A0ACD1DVC0_9BACT</name>